<accession>A0A6J5N1Y6</accession>
<name>A0A6J5N1Y6_9CAUD</name>
<reference evidence="1" key="1">
    <citation type="submission" date="2020-04" db="EMBL/GenBank/DDBJ databases">
        <authorList>
            <person name="Chiriac C."/>
            <person name="Salcher M."/>
            <person name="Ghai R."/>
            <person name="Kavagutti S V."/>
        </authorList>
    </citation>
    <scope>NUCLEOTIDE SEQUENCE</scope>
</reference>
<sequence>MNPELLLAYLDYEVALRKQDIHKSPEAQKAIATNIGEAVLDAITEDDI</sequence>
<evidence type="ECO:0000313" key="1">
    <source>
        <dbReference type="EMBL" id="CAB4151246.1"/>
    </source>
</evidence>
<proteinExistence type="predicted"/>
<protein>
    <submittedName>
        <fullName evidence="1">Uncharacterized protein</fullName>
    </submittedName>
</protein>
<dbReference type="EMBL" id="LR796562">
    <property type="protein sequence ID" value="CAB4151246.1"/>
    <property type="molecule type" value="Genomic_DNA"/>
</dbReference>
<organism evidence="1">
    <name type="scientific">uncultured Caudovirales phage</name>
    <dbReference type="NCBI Taxonomy" id="2100421"/>
    <lineage>
        <taxon>Viruses</taxon>
        <taxon>Duplodnaviria</taxon>
        <taxon>Heunggongvirae</taxon>
        <taxon>Uroviricota</taxon>
        <taxon>Caudoviricetes</taxon>
        <taxon>Peduoviridae</taxon>
        <taxon>Maltschvirus</taxon>
        <taxon>Maltschvirus maltsch</taxon>
    </lineage>
</organism>
<gene>
    <name evidence="1" type="ORF">UFOVP585_7</name>
</gene>